<dbReference type="GO" id="GO:0005886">
    <property type="term" value="C:plasma membrane"/>
    <property type="evidence" value="ECO:0007669"/>
    <property type="project" value="UniProtKB-SubCell"/>
</dbReference>
<feature type="transmembrane region" description="Helical" evidence="6">
    <location>
        <begin position="760"/>
        <end position="786"/>
    </location>
</feature>
<evidence type="ECO:0000259" key="8">
    <source>
        <dbReference type="Pfam" id="PF12704"/>
    </source>
</evidence>
<evidence type="ECO:0000256" key="3">
    <source>
        <dbReference type="ARBA" id="ARBA00022692"/>
    </source>
</evidence>
<organism evidence="9 10">
    <name type="scientific">Sphaerotilus montanus</name>
    <dbReference type="NCBI Taxonomy" id="522889"/>
    <lineage>
        <taxon>Bacteria</taxon>
        <taxon>Pseudomonadati</taxon>
        <taxon>Pseudomonadota</taxon>
        <taxon>Betaproteobacteria</taxon>
        <taxon>Burkholderiales</taxon>
        <taxon>Sphaerotilaceae</taxon>
        <taxon>Sphaerotilus</taxon>
    </lineage>
</organism>
<evidence type="ECO:0000313" key="10">
    <source>
        <dbReference type="Proteomes" id="UP000518288"/>
    </source>
</evidence>
<feature type="domain" description="ABC3 transporter permease C-terminal" evidence="7">
    <location>
        <begin position="719"/>
        <end position="834"/>
    </location>
</feature>
<feature type="transmembrane region" description="Helical" evidence="6">
    <location>
        <begin position="257"/>
        <end position="280"/>
    </location>
</feature>
<evidence type="ECO:0000256" key="2">
    <source>
        <dbReference type="ARBA" id="ARBA00022475"/>
    </source>
</evidence>
<accession>A0A7Y9U5C2</accession>
<dbReference type="RefSeq" id="WP_179632484.1">
    <property type="nucleotide sequence ID" value="NZ_JACCFH010000001.1"/>
</dbReference>
<feature type="transmembrane region" description="Helical" evidence="6">
    <location>
        <begin position="301"/>
        <end position="329"/>
    </location>
</feature>
<dbReference type="InterPro" id="IPR025857">
    <property type="entry name" value="MacB_PCD"/>
</dbReference>
<feature type="domain" description="ABC3 transporter permease C-terminal" evidence="7">
    <location>
        <begin position="259"/>
        <end position="384"/>
    </location>
</feature>
<dbReference type="InterPro" id="IPR003838">
    <property type="entry name" value="ABC3_permease_C"/>
</dbReference>
<keyword evidence="2" id="KW-1003">Cell membrane</keyword>
<evidence type="ECO:0000256" key="1">
    <source>
        <dbReference type="ARBA" id="ARBA00004651"/>
    </source>
</evidence>
<evidence type="ECO:0000313" key="9">
    <source>
        <dbReference type="EMBL" id="NYG31496.1"/>
    </source>
</evidence>
<evidence type="ECO:0000256" key="5">
    <source>
        <dbReference type="ARBA" id="ARBA00023136"/>
    </source>
</evidence>
<dbReference type="Proteomes" id="UP000518288">
    <property type="component" value="Unassembled WGS sequence"/>
</dbReference>
<keyword evidence="3 6" id="KW-0812">Transmembrane</keyword>
<feature type="transmembrane region" description="Helical" evidence="6">
    <location>
        <begin position="402"/>
        <end position="421"/>
    </location>
</feature>
<name>A0A7Y9U5C2_9BURK</name>
<proteinExistence type="predicted"/>
<keyword evidence="4 6" id="KW-1133">Transmembrane helix</keyword>
<evidence type="ECO:0000256" key="4">
    <source>
        <dbReference type="ARBA" id="ARBA00022989"/>
    </source>
</evidence>
<feature type="transmembrane region" description="Helical" evidence="6">
    <location>
        <begin position="21"/>
        <end position="41"/>
    </location>
</feature>
<dbReference type="AlphaFoldDB" id="A0A7Y9U5C2"/>
<feature type="transmembrane region" description="Helical" evidence="6">
    <location>
        <begin position="427"/>
        <end position="453"/>
    </location>
</feature>
<dbReference type="PANTHER" id="PTHR30287:SF2">
    <property type="entry name" value="BLL1001 PROTEIN"/>
    <property type="match status" value="1"/>
</dbReference>
<feature type="domain" description="MacB-like periplasmic core" evidence="8">
    <location>
        <begin position="23"/>
        <end position="228"/>
    </location>
</feature>
<feature type="transmembrane region" description="Helical" evidence="6">
    <location>
        <begin position="349"/>
        <end position="370"/>
    </location>
</feature>
<evidence type="ECO:0000256" key="6">
    <source>
        <dbReference type="SAM" id="Phobius"/>
    </source>
</evidence>
<evidence type="ECO:0000259" key="7">
    <source>
        <dbReference type="Pfam" id="PF02687"/>
    </source>
</evidence>
<dbReference type="InterPro" id="IPR038766">
    <property type="entry name" value="Membrane_comp_ABC_pdt"/>
</dbReference>
<reference evidence="9 10" key="1">
    <citation type="submission" date="2020-07" db="EMBL/GenBank/DDBJ databases">
        <title>Genomic Encyclopedia of Archaeal and Bacterial Type Strains, Phase II (KMG-II): from individual species to whole genera.</title>
        <authorList>
            <person name="Goeker M."/>
        </authorList>
    </citation>
    <scope>NUCLEOTIDE SEQUENCE [LARGE SCALE GENOMIC DNA]</scope>
    <source>
        <strain evidence="9 10">DSM 21226</strain>
    </source>
</reference>
<comment type="subcellular location">
    <subcellularLocation>
        <location evidence="1">Cell membrane</location>
        <topology evidence="1">Multi-pass membrane protein</topology>
    </subcellularLocation>
</comment>
<dbReference type="Pfam" id="PF12704">
    <property type="entry name" value="MacB_PCD"/>
    <property type="match status" value="1"/>
</dbReference>
<sequence>MHLRDTLHLIAREARHHPGRVGVALLAIALGVALAFAVHLINASALAEFGQAVRSVNGQPDVELRPVGRSGLDEALYARVAEQAGVALASPVIELDTYALDTQGRKRGLKLIGQDALVAAALAPALLPRPDPALRDGPRLALLDPDRVFLNPAAQRLFGVNAGESLRVQSGNRLVALTVGGSVSADTGPLAVIDLAGAQVHFDRLGQLSRIDLRLQPGADREAVLRALALPDTVRAAAPDEAAQRVSNLSRAYRVNLTVLALVALFTGAFLVFSVQSLAVAKRVPQLALLGVLGMHARERLVLVLTESALLGVVGAGLGLALGTGLAMLALQVLGGDLGSGMLGGSAPALQWSSGAALVYGGLGLAAALAGGWQPARMAAELSPAQSLKGLGGHDQALRRPWLGPALMAAGVALAFVPPLGELPLAAYGAVALLLLGGIMAVPLLVGALMGRLTPPRHPIALLAIERARDQRASATITVAGVVASLALSVALTVMVASFRDSVTHWLDEVLPADLYARTATTTAQADSAYLDPTFVQAAAALPGVARVQAQRVVAVSLDPARAAVALIAREVGDAARTLPLVGSLQPPSPGGPAGLPDVYASEAVLALYGVQAGQTLRLPLPDGRTAEVRIRGVWRDYARQQGSLVIDRSDWQRLTGDDKVNDLALWLAPGAGVAPVQTGLRALAADPALLEIATPAEIRAVSLAIFDRSFAVTVWLQAVAIVIGLFGIAASFSSQVLARRREFGALQHLGTTRAQVLTLVCAEGALWTAVGALLGLALGLAVSVVLVKVVNPQSFHWTMELALPWWRLGALVLAVLVAGAVTAWFSGRAAASHDMALAVKEDW</sequence>
<dbReference type="PANTHER" id="PTHR30287">
    <property type="entry name" value="MEMBRANE COMPONENT OF PREDICTED ABC SUPERFAMILY METABOLITE UPTAKE TRANSPORTER"/>
    <property type="match status" value="1"/>
</dbReference>
<keyword evidence="10" id="KW-1185">Reference proteome</keyword>
<feature type="transmembrane region" description="Helical" evidence="6">
    <location>
        <begin position="715"/>
        <end position="739"/>
    </location>
</feature>
<comment type="caution">
    <text evidence="9">The sequence shown here is derived from an EMBL/GenBank/DDBJ whole genome shotgun (WGS) entry which is preliminary data.</text>
</comment>
<protein>
    <submittedName>
        <fullName evidence="9">Putative ABC transport system permease protein</fullName>
    </submittedName>
</protein>
<keyword evidence="5 6" id="KW-0472">Membrane</keyword>
<dbReference type="EMBL" id="JACCFH010000001">
    <property type="protein sequence ID" value="NYG31496.1"/>
    <property type="molecule type" value="Genomic_DNA"/>
</dbReference>
<feature type="transmembrane region" description="Helical" evidence="6">
    <location>
        <begin position="474"/>
        <end position="499"/>
    </location>
</feature>
<dbReference type="Pfam" id="PF02687">
    <property type="entry name" value="FtsX"/>
    <property type="match status" value="2"/>
</dbReference>
<gene>
    <name evidence="9" type="ORF">BDD16_000482</name>
</gene>
<feature type="transmembrane region" description="Helical" evidence="6">
    <location>
        <begin position="806"/>
        <end position="826"/>
    </location>
</feature>